<evidence type="ECO:0000256" key="3">
    <source>
        <dbReference type="SAM" id="Phobius"/>
    </source>
</evidence>
<keyword evidence="1" id="KW-0285">Flavoprotein</keyword>
<dbReference type="InterPro" id="IPR017938">
    <property type="entry name" value="Riboflavin_synthase-like_b-brl"/>
</dbReference>
<dbReference type="Gene3D" id="3.40.50.80">
    <property type="entry name" value="Nucleotide-binding domain of ferredoxin-NADP reductase (FNR) module"/>
    <property type="match status" value="1"/>
</dbReference>
<keyword evidence="7" id="KW-1185">Reference proteome</keyword>
<proteinExistence type="predicted"/>
<dbReference type="Gene3D" id="2.40.30.10">
    <property type="entry name" value="Translation factors"/>
    <property type="match status" value="1"/>
</dbReference>
<dbReference type="PRINTS" id="PR00371">
    <property type="entry name" value="FPNCR"/>
</dbReference>
<feature type="domain" description="FAD-binding FR-type" evidence="5">
    <location>
        <begin position="499"/>
        <end position="596"/>
    </location>
</feature>
<evidence type="ECO:0000259" key="4">
    <source>
        <dbReference type="PROSITE" id="PS50902"/>
    </source>
</evidence>
<comment type="caution">
    <text evidence="6">The sequence shown here is derived from an EMBL/GenBank/DDBJ whole genome shotgun (WGS) entry which is preliminary data.</text>
</comment>
<dbReference type="InterPro" id="IPR001433">
    <property type="entry name" value="OxRdtase_FAD/NAD-bd"/>
</dbReference>
<dbReference type="InterPro" id="IPR017927">
    <property type="entry name" value="FAD-bd_FR_type"/>
</dbReference>
<dbReference type="EC" id="1.6.2.4" evidence="2"/>
<dbReference type="EMBL" id="JBHTJM010000008">
    <property type="protein sequence ID" value="MFD0963951.1"/>
    <property type="molecule type" value="Genomic_DNA"/>
</dbReference>
<dbReference type="InterPro" id="IPR001094">
    <property type="entry name" value="Flavdoxin-like"/>
</dbReference>
<evidence type="ECO:0000259" key="5">
    <source>
        <dbReference type="PROSITE" id="PS51384"/>
    </source>
</evidence>
<evidence type="ECO:0000313" key="7">
    <source>
        <dbReference type="Proteomes" id="UP001596997"/>
    </source>
</evidence>
<accession>A0ABW3I296</accession>
<dbReference type="SUPFAM" id="SSF52343">
    <property type="entry name" value="Ferredoxin reductase-like, C-terminal NADP-linked domain"/>
    <property type="match status" value="1"/>
</dbReference>
<keyword evidence="3" id="KW-1133">Transmembrane helix</keyword>
<dbReference type="Gene3D" id="3.40.50.360">
    <property type="match status" value="1"/>
</dbReference>
<sequence length="735" mass="83498">MTLSIWRYSHLGFALSFSVFILLASITGIILAFEPINEQVENHHISSVAKEQTVANTIAVLKKEYIEVVSFEINTHNQALADVVTKDGENKQVFINPINGKIIGIPKDTHPIFKWTTNLHRSLFLKKTGRFIVGLCSLFLCLIAITGIILICKRQGGVLQFFSKIVKENSNQYFHIILGRWSLIPILILTLTGIYLSLEKFSLLPEKTINYQIDFDNIKAEPKTEVENFIAFKNIQLKDVKQIEFPFSDNIEDYYTLYLTNKELVINQITGEVISEEVYPLSKLISYYSLILHTGHGSILWSLILLLACLGILYFLYSGFAMTLSRKSTKIKNPIKRNQAEITLLVGSEGGTTLNYANAFHQELLKNNAKSYLTHLNKFGNFTSLKKLIVITATYGDGEAPSNANKFLELIKKHPIQQEFEFSVLGFGSRAYQHFCKFAYDVQETLQQLPNSKEALKINTINNASFEAYTEWLNEVSNYLDVKLNIQKKDLGIKKMKTSSFKVLNITSKEKQVDNTFLLELSSLTNKKFNSGDLLAIYPKNDDRERLYSISKTRSNSLLVSVKRHQLGIVSNLLHQLEKADILDAAIVPNKEFHFPKKANKVVCIATGTGIGPFLGMIENNQKNIPIDLFWGGRNEASFSIYKDFILKQQSNRKLKNIFTAYSRTSTTKTYVQDLIQQQDTAFAELLENKGVIMICGSVAMQKEVLKVLDSICKEELKKPLSYYENKGQLLMDCY</sequence>
<dbReference type="Pfam" id="PF00175">
    <property type="entry name" value="NAD_binding_1"/>
    <property type="match status" value="1"/>
</dbReference>
<protein>
    <recommendedName>
        <fullName evidence="2">NADPH--hemoprotein reductase</fullName>
        <ecNumber evidence="2">1.6.2.4</ecNumber>
    </recommendedName>
</protein>
<feature type="transmembrane region" description="Helical" evidence="3">
    <location>
        <begin position="299"/>
        <end position="317"/>
    </location>
</feature>
<dbReference type="SUPFAM" id="SSF63380">
    <property type="entry name" value="Riboflavin synthase domain-like"/>
    <property type="match status" value="1"/>
</dbReference>
<dbReference type="PROSITE" id="PS51384">
    <property type="entry name" value="FAD_FR"/>
    <property type="match status" value="1"/>
</dbReference>
<dbReference type="Pfam" id="PF00258">
    <property type="entry name" value="Flavodoxin_1"/>
    <property type="match status" value="1"/>
</dbReference>
<feature type="transmembrane region" description="Helical" evidence="3">
    <location>
        <begin position="173"/>
        <end position="198"/>
    </location>
</feature>
<dbReference type="Pfam" id="PF03929">
    <property type="entry name" value="PepSY_TM"/>
    <property type="match status" value="1"/>
</dbReference>
<dbReference type="InterPro" id="IPR008254">
    <property type="entry name" value="Flavodoxin/NO_synth"/>
</dbReference>
<reference evidence="7" key="1">
    <citation type="journal article" date="2019" name="Int. J. Syst. Evol. Microbiol.">
        <title>The Global Catalogue of Microorganisms (GCM) 10K type strain sequencing project: providing services to taxonomists for standard genome sequencing and annotation.</title>
        <authorList>
            <consortium name="The Broad Institute Genomics Platform"/>
            <consortium name="The Broad Institute Genome Sequencing Center for Infectious Disease"/>
            <person name="Wu L."/>
            <person name="Ma J."/>
        </authorList>
    </citation>
    <scope>NUCLEOTIDE SEQUENCE [LARGE SCALE GENOMIC DNA]</scope>
    <source>
        <strain evidence="7">CCUG 62114</strain>
    </source>
</reference>
<dbReference type="InterPro" id="IPR039261">
    <property type="entry name" value="FNR_nucleotide-bd"/>
</dbReference>
<dbReference type="Proteomes" id="UP001596997">
    <property type="component" value="Unassembled WGS sequence"/>
</dbReference>
<dbReference type="PANTHER" id="PTHR19384:SF17">
    <property type="entry name" value="NADPH--CYTOCHROME P450 REDUCTASE"/>
    <property type="match status" value="1"/>
</dbReference>
<dbReference type="PRINTS" id="PR00369">
    <property type="entry name" value="FLAVODOXIN"/>
</dbReference>
<evidence type="ECO:0000256" key="1">
    <source>
        <dbReference type="ARBA" id="ARBA00022630"/>
    </source>
</evidence>
<feature type="transmembrane region" description="Helical" evidence="3">
    <location>
        <begin position="131"/>
        <end position="152"/>
    </location>
</feature>
<dbReference type="InterPro" id="IPR001709">
    <property type="entry name" value="Flavoprot_Pyr_Nucl_cyt_Rdtase"/>
</dbReference>
<dbReference type="RefSeq" id="WP_377715188.1">
    <property type="nucleotide sequence ID" value="NZ_JBHTJM010000008.1"/>
</dbReference>
<dbReference type="SUPFAM" id="SSF52218">
    <property type="entry name" value="Flavoproteins"/>
    <property type="match status" value="1"/>
</dbReference>
<dbReference type="PANTHER" id="PTHR19384">
    <property type="entry name" value="NITRIC OXIDE SYNTHASE-RELATED"/>
    <property type="match status" value="1"/>
</dbReference>
<keyword evidence="3" id="KW-0812">Transmembrane</keyword>
<name>A0ABW3I296_9FLAO</name>
<evidence type="ECO:0000256" key="2">
    <source>
        <dbReference type="ARBA" id="ARBA00023797"/>
    </source>
</evidence>
<evidence type="ECO:0000313" key="6">
    <source>
        <dbReference type="EMBL" id="MFD0963951.1"/>
    </source>
</evidence>
<feature type="domain" description="Flavodoxin-like" evidence="4">
    <location>
        <begin position="342"/>
        <end position="477"/>
    </location>
</feature>
<organism evidence="6 7">
    <name type="scientific">Pseudofulvibacter geojedonensis</name>
    <dbReference type="NCBI Taxonomy" id="1123758"/>
    <lineage>
        <taxon>Bacteria</taxon>
        <taxon>Pseudomonadati</taxon>
        <taxon>Bacteroidota</taxon>
        <taxon>Flavobacteriia</taxon>
        <taxon>Flavobacteriales</taxon>
        <taxon>Flavobacteriaceae</taxon>
        <taxon>Pseudofulvibacter</taxon>
    </lineage>
</organism>
<feature type="transmembrane region" description="Helical" evidence="3">
    <location>
        <begin position="12"/>
        <end position="33"/>
    </location>
</feature>
<gene>
    <name evidence="6" type="ORF">ACFQ1O_08050</name>
</gene>
<dbReference type="InterPro" id="IPR029039">
    <property type="entry name" value="Flavoprotein-like_sf"/>
</dbReference>
<keyword evidence="3" id="KW-0472">Membrane</keyword>
<dbReference type="PROSITE" id="PS50902">
    <property type="entry name" value="FLAVODOXIN_LIKE"/>
    <property type="match status" value="1"/>
</dbReference>
<dbReference type="InterPro" id="IPR005625">
    <property type="entry name" value="PepSY-ass_TM"/>
</dbReference>